<comment type="caution">
    <text evidence="3">The sequence shown here is derived from an EMBL/GenBank/DDBJ whole genome shotgun (WGS) entry which is preliminary data.</text>
</comment>
<dbReference type="SMART" id="SM00507">
    <property type="entry name" value="HNHc"/>
    <property type="match status" value="1"/>
</dbReference>
<keyword evidence="4" id="KW-1185">Reference proteome</keyword>
<evidence type="ECO:0000259" key="2">
    <source>
        <dbReference type="SMART" id="SM00507"/>
    </source>
</evidence>
<proteinExistence type="predicted"/>
<dbReference type="Gene3D" id="1.10.30.50">
    <property type="match status" value="1"/>
</dbReference>
<dbReference type="EMBL" id="JBHSCN010000003">
    <property type="protein sequence ID" value="MFC4242594.1"/>
    <property type="molecule type" value="Genomic_DNA"/>
</dbReference>
<name>A0ABV8Q5G6_9MICO</name>
<feature type="domain" description="HNH nuclease" evidence="2">
    <location>
        <begin position="342"/>
        <end position="394"/>
    </location>
</feature>
<sequence>MPPAITFEVDADMSAAALGAGWQADELERICAGRREIARLEAQEVRMLAGLLLEAEGSAAEDCVDAGDPAEVTRLHDLKVRSIATELAASLTCSLRAAEQRLGEAWTLVNELFDTLSALEAGEISRAHAHEIVAETAHLSSGRRVAEGELLPWAKELAVSPFRRKAKQVLETLETESLRKRHERALAKRRLTFSAGRDGMAHLDAYIGAADAARLQTGFENAAREARAAGDVRTVAQLEADFAVELLLNGQITIGKVADAEAAPSPVTVKERAPVTVDVLIPASTLAGHDGEPALIPSFGVIDPSRARELVATAPSLRRILTDPINGAILDFDRKSYRVPAQLKRVIRLRDGHCRAPGCSAPLSNCEIDHSNAYARGGTTALGNLAHLCANHHHLKHEAGWSLTHYLDGVLEWRAPSGRAYRTHPDVNVPAPPRERTDSWAPPEGEPEWSPFDLDEDDDADARVTVHADVAADADDHPDPDPDPAPDPA</sequence>
<dbReference type="InterPro" id="IPR003615">
    <property type="entry name" value="HNH_nuc"/>
</dbReference>
<evidence type="ECO:0000313" key="4">
    <source>
        <dbReference type="Proteomes" id="UP001595900"/>
    </source>
</evidence>
<dbReference type="Proteomes" id="UP001595900">
    <property type="component" value="Unassembled WGS sequence"/>
</dbReference>
<evidence type="ECO:0000313" key="3">
    <source>
        <dbReference type="EMBL" id="MFC4242594.1"/>
    </source>
</evidence>
<organism evidence="3 4">
    <name type="scientific">Gryllotalpicola reticulitermitis</name>
    <dbReference type="NCBI Taxonomy" id="1184153"/>
    <lineage>
        <taxon>Bacteria</taxon>
        <taxon>Bacillati</taxon>
        <taxon>Actinomycetota</taxon>
        <taxon>Actinomycetes</taxon>
        <taxon>Micrococcales</taxon>
        <taxon>Microbacteriaceae</taxon>
        <taxon>Gryllotalpicola</taxon>
    </lineage>
</organism>
<dbReference type="Pfam" id="PF02720">
    <property type="entry name" value="DUF222"/>
    <property type="match status" value="1"/>
</dbReference>
<gene>
    <name evidence="3" type="ORF">ACFOYW_04345</name>
</gene>
<feature type="region of interest" description="Disordered" evidence="1">
    <location>
        <begin position="420"/>
        <end position="489"/>
    </location>
</feature>
<dbReference type="InterPro" id="IPR003870">
    <property type="entry name" value="DUF222"/>
</dbReference>
<dbReference type="CDD" id="cd00085">
    <property type="entry name" value="HNHc"/>
    <property type="match status" value="1"/>
</dbReference>
<dbReference type="RefSeq" id="WP_390227462.1">
    <property type="nucleotide sequence ID" value="NZ_JBHSCN010000003.1"/>
</dbReference>
<protein>
    <submittedName>
        <fullName evidence="3">DUF222 domain-containing protein</fullName>
    </submittedName>
</protein>
<accession>A0ABV8Q5G6</accession>
<reference evidence="4" key="1">
    <citation type="journal article" date="2019" name="Int. J. Syst. Evol. Microbiol.">
        <title>The Global Catalogue of Microorganisms (GCM) 10K type strain sequencing project: providing services to taxonomists for standard genome sequencing and annotation.</title>
        <authorList>
            <consortium name="The Broad Institute Genomics Platform"/>
            <consortium name="The Broad Institute Genome Sequencing Center for Infectious Disease"/>
            <person name="Wu L."/>
            <person name="Ma J."/>
        </authorList>
    </citation>
    <scope>NUCLEOTIDE SEQUENCE [LARGE SCALE GENOMIC DNA]</scope>
    <source>
        <strain evidence="4">CGMCC 1.10363</strain>
    </source>
</reference>
<evidence type="ECO:0000256" key="1">
    <source>
        <dbReference type="SAM" id="MobiDB-lite"/>
    </source>
</evidence>